<accession>A0ABW9MUZ9</accession>
<dbReference type="PROSITE" id="PS51257">
    <property type="entry name" value="PROKAR_LIPOPROTEIN"/>
    <property type="match status" value="1"/>
</dbReference>
<dbReference type="Gene3D" id="3.40.190.10">
    <property type="entry name" value="Periplasmic binding protein-like II"/>
    <property type="match status" value="2"/>
</dbReference>
<feature type="compositionally biased region" description="Basic and acidic residues" evidence="4">
    <location>
        <begin position="41"/>
        <end position="72"/>
    </location>
</feature>
<dbReference type="PANTHER" id="PTHR43649:SF12">
    <property type="entry name" value="DIACETYLCHITOBIOSE BINDING PROTEIN DASA"/>
    <property type="match status" value="1"/>
</dbReference>
<dbReference type="PROSITE" id="PS01037">
    <property type="entry name" value="SBP_BACTERIAL_1"/>
    <property type="match status" value="1"/>
</dbReference>
<evidence type="ECO:0000256" key="5">
    <source>
        <dbReference type="SAM" id="SignalP"/>
    </source>
</evidence>
<dbReference type="InterPro" id="IPR006061">
    <property type="entry name" value="SBP_1_CS"/>
</dbReference>
<dbReference type="SUPFAM" id="SSF53850">
    <property type="entry name" value="Periplasmic binding protein-like II"/>
    <property type="match status" value="1"/>
</dbReference>
<dbReference type="Pfam" id="PF01547">
    <property type="entry name" value="SBP_bac_1"/>
    <property type="match status" value="1"/>
</dbReference>
<evidence type="ECO:0000256" key="1">
    <source>
        <dbReference type="ARBA" id="ARBA00008520"/>
    </source>
</evidence>
<keyword evidence="2" id="KW-0813">Transport</keyword>
<protein>
    <submittedName>
        <fullName evidence="6">ABC transporter substrate-binding protein</fullName>
    </submittedName>
</protein>
<reference evidence="6 7" key="1">
    <citation type="journal article" date="2025" name="Anaerobe">
        <title>Description of Anaerococcus kampingiae sp. nov., Anaerococcus groningensis sp. nov., Anaerococcus martiniensis sp. nov., and Anaerococcus cruorum sp. nov., isolated from human clinical specimens.</title>
        <authorList>
            <person name="Boiten K.E."/>
            <person name="Meijer J."/>
            <person name="van Wezel E.M."/>
            <person name="Veloo A.C.M."/>
        </authorList>
    </citation>
    <scope>NUCLEOTIDE SEQUENCE [LARGE SCALE GENOMIC DNA]</scope>
    <source>
        <strain evidence="6 7">ENR1039</strain>
    </source>
</reference>
<evidence type="ECO:0000313" key="6">
    <source>
        <dbReference type="EMBL" id="MFO3715668.1"/>
    </source>
</evidence>
<dbReference type="PANTHER" id="PTHR43649">
    <property type="entry name" value="ARABINOSE-BINDING PROTEIN-RELATED"/>
    <property type="match status" value="1"/>
</dbReference>
<keyword evidence="7" id="KW-1185">Reference proteome</keyword>
<evidence type="ECO:0000256" key="3">
    <source>
        <dbReference type="ARBA" id="ARBA00022729"/>
    </source>
</evidence>
<dbReference type="EMBL" id="JBGMEH010000002">
    <property type="protein sequence ID" value="MFO3715668.1"/>
    <property type="molecule type" value="Genomic_DNA"/>
</dbReference>
<dbReference type="RefSeq" id="WP_410032490.1">
    <property type="nucleotide sequence ID" value="NZ_JBGMEH010000002.1"/>
</dbReference>
<evidence type="ECO:0000313" key="7">
    <source>
        <dbReference type="Proteomes" id="UP001638015"/>
    </source>
</evidence>
<comment type="similarity">
    <text evidence="1">Belongs to the bacterial solute-binding protein 1 family.</text>
</comment>
<feature type="chain" id="PRO_5045499660" evidence="5">
    <location>
        <begin position="22"/>
        <end position="474"/>
    </location>
</feature>
<dbReference type="Proteomes" id="UP001638015">
    <property type="component" value="Unassembled WGS sequence"/>
</dbReference>
<keyword evidence="3 5" id="KW-0732">Signal</keyword>
<dbReference type="InterPro" id="IPR006059">
    <property type="entry name" value="SBP"/>
</dbReference>
<gene>
    <name evidence="6" type="ORF">ACCQ40_02550</name>
</gene>
<sequence>MKNNKVLPFLLTLAMSFTMSACGNSANNANDNTTAPAQTEEAAKTDDTAKTEDTSKTEEAAKTEDNTKKDETAANTDNNSEVTLEYWSSYNEVEPQAQVLQEAAKAYEEKNPNIKVNFTFNGRDNSKLLPTALQSGQNVTMYDANAYNIIQKFETSNEDLTSYFDSDYETTDGKAYKDYTSQAMLLLDEELGEGKYYYVPMNPQAFVYFYNKDVFEKAGVTETPKTWEELLDVCQKIKDAGFTPLTTDPNYSTGILGYYLSRLKGEEWVDELVNDPTFEKWNDPAVLQAAQELEKMAQAGYFAENVASVQFPQAQQEFVMNGNIGMYLNGTWLPGEVQDSVSPDFKWGQFAFPEVEGGVNDSTYTAYSSYGIGVNKDASQEEKDAAVDFAVFVNTEFDQKMVDEANALPVDPNSEYPENLQDAREIFDNTKGKYVSQTAIATNKDNAEIIRSALLKLLAGDSTAEDFVNEVKNN</sequence>
<feature type="signal peptide" evidence="5">
    <location>
        <begin position="1"/>
        <end position="21"/>
    </location>
</feature>
<organism evidence="6 7">
    <name type="scientific">Anaerococcus cruorum</name>
    <dbReference type="NCBI Taxonomy" id="3115617"/>
    <lineage>
        <taxon>Bacteria</taxon>
        <taxon>Bacillati</taxon>
        <taxon>Bacillota</taxon>
        <taxon>Tissierellia</taxon>
        <taxon>Tissierellales</taxon>
        <taxon>Peptoniphilaceae</taxon>
        <taxon>Anaerococcus</taxon>
    </lineage>
</organism>
<comment type="caution">
    <text evidence="6">The sequence shown here is derived from an EMBL/GenBank/DDBJ whole genome shotgun (WGS) entry which is preliminary data.</text>
</comment>
<evidence type="ECO:0000256" key="4">
    <source>
        <dbReference type="SAM" id="MobiDB-lite"/>
    </source>
</evidence>
<proteinExistence type="inferred from homology"/>
<feature type="compositionally biased region" description="Low complexity" evidence="4">
    <location>
        <begin position="28"/>
        <end position="40"/>
    </location>
</feature>
<evidence type="ECO:0000256" key="2">
    <source>
        <dbReference type="ARBA" id="ARBA00022448"/>
    </source>
</evidence>
<name>A0ABW9MUZ9_9FIRM</name>
<feature type="region of interest" description="Disordered" evidence="4">
    <location>
        <begin position="28"/>
        <end position="80"/>
    </location>
</feature>
<dbReference type="InterPro" id="IPR050490">
    <property type="entry name" value="Bact_solute-bd_prot1"/>
</dbReference>